<evidence type="ECO:0000256" key="5">
    <source>
        <dbReference type="HAMAP-Rule" id="MF_00373"/>
    </source>
</evidence>
<organism evidence="6 7">
    <name type="scientific">Candidatus Saganbacteria bacterium CG08_land_8_20_14_0_20_45_16</name>
    <dbReference type="NCBI Taxonomy" id="2014293"/>
    <lineage>
        <taxon>Bacteria</taxon>
        <taxon>Bacillati</taxon>
        <taxon>Saganbacteria</taxon>
    </lineage>
</organism>
<accession>A0A2H0XYJ1</accession>
<evidence type="ECO:0000256" key="1">
    <source>
        <dbReference type="ARBA" id="ARBA00008760"/>
    </source>
</evidence>
<dbReference type="GO" id="GO:0006412">
    <property type="term" value="P:translation"/>
    <property type="evidence" value="ECO:0007669"/>
    <property type="project" value="UniProtKB-UniRule"/>
</dbReference>
<keyword evidence="3 5" id="KW-0687">Ribonucleoprotein</keyword>
<dbReference type="AlphaFoldDB" id="A0A2H0XYJ1"/>
<dbReference type="NCBIfam" id="TIGR00009">
    <property type="entry name" value="L28"/>
    <property type="match status" value="1"/>
</dbReference>
<dbReference type="Gene3D" id="2.30.170.40">
    <property type="entry name" value="Ribosomal protein L28/L24"/>
    <property type="match status" value="1"/>
</dbReference>
<dbReference type="HAMAP" id="MF_00373">
    <property type="entry name" value="Ribosomal_bL28"/>
    <property type="match status" value="1"/>
</dbReference>
<dbReference type="Pfam" id="PF00830">
    <property type="entry name" value="Ribosomal_L28"/>
    <property type="match status" value="1"/>
</dbReference>
<dbReference type="Proteomes" id="UP000231343">
    <property type="component" value="Unassembled WGS sequence"/>
</dbReference>
<sequence>MSKKCYACGKTRHVGNKVSHSMKHSKRLWEPNLQAVNIMVYDKKKKKQIKIKERVCTKCLKAGKVRKAI</sequence>
<dbReference type="InterPro" id="IPR050096">
    <property type="entry name" value="Bacterial_rp_bL28"/>
</dbReference>
<dbReference type="InterPro" id="IPR037147">
    <property type="entry name" value="Ribosomal_bL28_sf"/>
</dbReference>
<evidence type="ECO:0000256" key="3">
    <source>
        <dbReference type="ARBA" id="ARBA00023274"/>
    </source>
</evidence>
<protein>
    <recommendedName>
        <fullName evidence="4 5">Large ribosomal subunit protein bL28</fullName>
    </recommendedName>
</protein>
<dbReference type="PANTHER" id="PTHR39080">
    <property type="entry name" value="50S RIBOSOMAL PROTEIN L28"/>
    <property type="match status" value="1"/>
</dbReference>
<dbReference type="GO" id="GO:1990904">
    <property type="term" value="C:ribonucleoprotein complex"/>
    <property type="evidence" value="ECO:0007669"/>
    <property type="project" value="UniProtKB-KW"/>
</dbReference>
<keyword evidence="2 5" id="KW-0689">Ribosomal protein</keyword>
<proteinExistence type="inferred from homology"/>
<dbReference type="GO" id="GO:0005840">
    <property type="term" value="C:ribosome"/>
    <property type="evidence" value="ECO:0007669"/>
    <property type="project" value="UniProtKB-KW"/>
</dbReference>
<reference evidence="6 7" key="1">
    <citation type="submission" date="2017-09" db="EMBL/GenBank/DDBJ databases">
        <title>Depth-based differentiation of microbial function through sediment-hosted aquifers and enrichment of novel symbionts in the deep terrestrial subsurface.</title>
        <authorList>
            <person name="Probst A.J."/>
            <person name="Ladd B."/>
            <person name="Jarett J.K."/>
            <person name="Geller-Mcgrath D.E."/>
            <person name="Sieber C.M."/>
            <person name="Emerson J.B."/>
            <person name="Anantharaman K."/>
            <person name="Thomas B.C."/>
            <person name="Malmstrom R."/>
            <person name="Stieglmeier M."/>
            <person name="Klingl A."/>
            <person name="Woyke T."/>
            <person name="Ryan C.M."/>
            <person name="Banfield J.F."/>
        </authorList>
    </citation>
    <scope>NUCLEOTIDE SEQUENCE [LARGE SCALE GENOMIC DNA]</scope>
    <source>
        <strain evidence="6">CG08_land_8_20_14_0_20_45_16</strain>
    </source>
</reference>
<evidence type="ECO:0000256" key="2">
    <source>
        <dbReference type="ARBA" id="ARBA00022980"/>
    </source>
</evidence>
<dbReference type="SUPFAM" id="SSF143800">
    <property type="entry name" value="L28p-like"/>
    <property type="match status" value="1"/>
</dbReference>
<evidence type="ECO:0000313" key="6">
    <source>
        <dbReference type="EMBL" id="PIS29983.1"/>
    </source>
</evidence>
<dbReference type="InterPro" id="IPR001383">
    <property type="entry name" value="Ribosomal_bL28_bact-type"/>
</dbReference>
<comment type="caution">
    <text evidence="6">The sequence shown here is derived from an EMBL/GenBank/DDBJ whole genome shotgun (WGS) entry which is preliminary data.</text>
</comment>
<gene>
    <name evidence="5 6" type="primary">rpmB</name>
    <name evidence="6" type="ORF">COT42_03825</name>
</gene>
<dbReference type="InterPro" id="IPR026569">
    <property type="entry name" value="Ribosomal_bL28"/>
</dbReference>
<evidence type="ECO:0000313" key="7">
    <source>
        <dbReference type="Proteomes" id="UP000231343"/>
    </source>
</evidence>
<dbReference type="EMBL" id="PEYM01000066">
    <property type="protein sequence ID" value="PIS29983.1"/>
    <property type="molecule type" value="Genomic_DNA"/>
</dbReference>
<dbReference type="InterPro" id="IPR034704">
    <property type="entry name" value="Ribosomal_bL28/bL31-like_sf"/>
</dbReference>
<comment type="similarity">
    <text evidence="1 5">Belongs to the bacterial ribosomal protein bL28 family.</text>
</comment>
<dbReference type="PANTHER" id="PTHR39080:SF1">
    <property type="entry name" value="LARGE RIBOSOMAL SUBUNIT PROTEIN BL28A"/>
    <property type="match status" value="1"/>
</dbReference>
<name>A0A2H0XYJ1_UNCSA</name>
<evidence type="ECO:0000256" key="4">
    <source>
        <dbReference type="ARBA" id="ARBA00035174"/>
    </source>
</evidence>
<dbReference type="GO" id="GO:0003735">
    <property type="term" value="F:structural constituent of ribosome"/>
    <property type="evidence" value="ECO:0007669"/>
    <property type="project" value="InterPro"/>
</dbReference>